<gene>
    <name evidence="1" type="ORF">LOK49_LG03G01524</name>
</gene>
<comment type="caution">
    <text evidence="1">The sequence shown here is derived from an EMBL/GenBank/DDBJ whole genome shotgun (WGS) entry which is preliminary data.</text>
</comment>
<keyword evidence="2" id="KW-1185">Reference proteome</keyword>
<dbReference type="Proteomes" id="UP001060215">
    <property type="component" value="Chromosome 6"/>
</dbReference>
<reference evidence="1 2" key="1">
    <citation type="journal article" date="2022" name="Plant J.">
        <title>Chromosome-level genome of Camellia lanceoleosa provides a valuable resource for understanding genome evolution and self-incompatibility.</title>
        <authorList>
            <person name="Gong W."/>
            <person name="Xiao S."/>
            <person name="Wang L."/>
            <person name="Liao Z."/>
            <person name="Chang Y."/>
            <person name="Mo W."/>
            <person name="Hu G."/>
            <person name="Li W."/>
            <person name="Zhao G."/>
            <person name="Zhu H."/>
            <person name="Hu X."/>
            <person name="Ji K."/>
            <person name="Xiang X."/>
            <person name="Song Q."/>
            <person name="Yuan D."/>
            <person name="Jin S."/>
            <person name="Zhang L."/>
        </authorList>
    </citation>
    <scope>NUCLEOTIDE SEQUENCE [LARGE SCALE GENOMIC DNA]</scope>
    <source>
        <strain evidence="1">SQ_2022a</strain>
    </source>
</reference>
<proteinExistence type="predicted"/>
<sequence>MDKEQATPLPSSSGLYGGGGERGGGGKFRKPPIRRPPATPYDRPLPNQSQVAAHRPDGGWLSKLVDPAYRLISDGATRIFPSFFSKSPLATPSISQNHDNEDIEVKETAYDDDQGCTSNYGVFESTGGINPRKGADKLKGSSDFDQLGPDKIDNLLDGPDFSKIEQLVKGRRFSRDEINHLTEILNSRVADLSKVDPEDKKPNMATRREGEEAVMARENPRTSAEDKHDVLNTAAPGTSMPLLQSAVKEEIGASPVDIARAYMGSRVSEVGADFKRIISKDERDVLHADGFASEPLIPSPSAKSSVCWPGAMVQDQHGYSTPQSLNSSSRYRLHNFPRTPYSRTIYSMSKSKLTHSQADKNRYLYISSSPRQQPQTPLYEQSKDEVRNDRNGSVGPIRRLRHKFTSEAPPRGSVSFRLSQNGPPHAENSSASKGFLPSIKRNLEAGTSTTTEFQSVDNMKNSSEVGKSTLQTMNPAVRAILEHLDRNTPTPREKSAELQLATAWKKSPSSEVANAMPKERTSLPHFEAFNFHKNTSFVNKESSAQERNRGNSNYQVKPQERSTSEATDVVNKGIEALSSVNETHGSQIKGTLETASLGFPDSRQKGLNELRPQIRGQGIANMAPNYAGSESLKKPPFHPTGTKPILASIFVDKPNLRRTGFSDNGSGFTFPVSSSSGVLSEPPTPSIMPSTSASGLPQLKDRPAIPSYTFGTKRSTPALIFSFPSTSNASMQDDASNIKFSFGSDKSRISFRSVGKDAICF</sequence>
<evidence type="ECO:0000313" key="1">
    <source>
        <dbReference type="EMBL" id="KAI8020821.1"/>
    </source>
</evidence>
<evidence type="ECO:0000313" key="2">
    <source>
        <dbReference type="Proteomes" id="UP001060215"/>
    </source>
</evidence>
<protein>
    <submittedName>
        <fullName evidence="1">Nuclear pore complex protein NUP1</fullName>
    </submittedName>
</protein>
<organism evidence="1 2">
    <name type="scientific">Camellia lanceoleosa</name>
    <dbReference type="NCBI Taxonomy" id="1840588"/>
    <lineage>
        <taxon>Eukaryota</taxon>
        <taxon>Viridiplantae</taxon>
        <taxon>Streptophyta</taxon>
        <taxon>Embryophyta</taxon>
        <taxon>Tracheophyta</taxon>
        <taxon>Spermatophyta</taxon>
        <taxon>Magnoliopsida</taxon>
        <taxon>eudicotyledons</taxon>
        <taxon>Gunneridae</taxon>
        <taxon>Pentapetalae</taxon>
        <taxon>asterids</taxon>
        <taxon>Ericales</taxon>
        <taxon>Theaceae</taxon>
        <taxon>Camellia</taxon>
    </lineage>
</organism>
<dbReference type="EMBL" id="CM045763">
    <property type="protein sequence ID" value="KAI8020821.1"/>
    <property type="molecule type" value="Genomic_DNA"/>
</dbReference>
<accession>A0ACC0I5J8</accession>
<name>A0ACC0I5J8_9ERIC</name>